<sequence length="168" mass="18268">MPTINGRACVIDGKPVDKVFSNGVQVYGRNLLTGTSSDLIVDDSSSHQGWRFATVYNDLIAGSVYTFSSEVSVSGTATSIDVRSYNPKTDLTILDSYTTFSIVNGKISGLVKPIDGYTWLIVYAGNAGHTSGNIVTFHHRKLEKGSIATPWSPALEDVIQYRKENTNE</sequence>
<evidence type="ECO:0000313" key="2">
    <source>
        <dbReference type="Proteomes" id="UP000202993"/>
    </source>
</evidence>
<dbReference type="KEGG" id="vg:26635263"/>
<dbReference type="EMBL" id="KR905070">
    <property type="protein sequence ID" value="ALJ97916.1"/>
    <property type="molecule type" value="Genomic_DNA"/>
</dbReference>
<protein>
    <submittedName>
        <fullName evidence="1">Tail fiber protein</fullName>
    </submittedName>
</protein>
<reference evidence="1 2" key="1">
    <citation type="journal article" date="2016" name="Appl. Environ. Microbiol.">
        <title>Genomic Diversity of Phages Infecting Probiotic Strains of Lactobacillus paracasei.</title>
        <authorList>
            <person name="Mercanti D.J."/>
            <person name="Rousseau G.M."/>
            <person name="Capra M.L."/>
            <person name="Quiberoni A."/>
            <person name="Tremblay D.M."/>
            <person name="Labrie S.J."/>
            <person name="Moineau S."/>
        </authorList>
    </citation>
    <scope>NUCLEOTIDE SEQUENCE [LARGE SCALE GENOMIC DNA]</scope>
</reference>
<name>A0A0P0ID94_9CAUD</name>
<dbReference type="RefSeq" id="YP_009208860.1">
    <property type="nucleotide sequence ID" value="NC_028911.1"/>
</dbReference>
<dbReference type="OrthoDB" id="10561at10239"/>
<evidence type="ECO:0000313" key="1">
    <source>
        <dbReference type="EMBL" id="ALJ97916.1"/>
    </source>
</evidence>
<keyword evidence="2" id="KW-1185">Reference proteome</keyword>
<dbReference type="Proteomes" id="UP000202993">
    <property type="component" value="Segment"/>
</dbReference>
<accession>A0A0P0ID94</accession>
<dbReference type="GeneID" id="26635263"/>
<organism evidence="1 2">
    <name type="scientific">Lactobacillus phage iLp1308</name>
    <dbReference type="NCBI Taxonomy" id="1739611"/>
    <lineage>
        <taxon>Viruses</taxon>
        <taxon>Duplodnaviria</taxon>
        <taxon>Heunggongvirae</taxon>
        <taxon>Uroviricota</taxon>
        <taxon>Caudoviricetes</taxon>
        <taxon>Colunavirus</taxon>
        <taxon>Colunavirus iLp1308</taxon>
    </lineage>
</organism>
<proteinExistence type="predicted"/>
<gene>
    <name evidence="1" type="ORF">iLP1308_24</name>
</gene>